<dbReference type="Proteomes" id="UP000178348">
    <property type="component" value="Unassembled WGS sequence"/>
</dbReference>
<dbReference type="InterPro" id="IPR013815">
    <property type="entry name" value="ATP_grasp_subdomain_1"/>
</dbReference>
<gene>
    <name evidence="3" type="ORF">A2946_02195</name>
</gene>
<proteinExistence type="predicted"/>
<sequence>MPLFAPFDLIWRQISKLLAWCNAERLTLPFYRFLAGIGLGTIRTRPDSMDSGLTKCIWEAAEKRGIHMYEFCPLGRTSGIFAATHGKEAFAFDGLPRPHGPASRALAWMDDKAIMRKKFISAGIPVARGGACLTASGAEKIFSSFGSGPASLASQGGPAVVKPSTGSRGRHTTMHVMTREELLIAFRKAKQLSPIVVVEEELSGFVYRPTLIGGKLIAVASKEPPHVKGDGAHTVRELTEKENERRGRHASGLHRIPTDERAERELGFQHFTWESIPKAGRVVTLSEKTSRAAGGIIVDYTDAVHPENVKLFERIGAVLEEPLVGIDFVIRDISRPWREQEKCGVIECNSLPFIDLHSHPTFGTPRDVAGALWEYLFPATDLTPPTRQETR</sequence>
<keyword evidence="1" id="KW-0547">Nucleotide-binding</keyword>
<protein>
    <recommendedName>
        <fullName evidence="2">ATP-grasp domain-containing protein</fullName>
    </recommendedName>
</protein>
<evidence type="ECO:0000259" key="2">
    <source>
        <dbReference type="PROSITE" id="PS50975"/>
    </source>
</evidence>
<feature type="domain" description="ATP-grasp" evidence="2">
    <location>
        <begin position="116"/>
        <end position="377"/>
    </location>
</feature>
<dbReference type="EMBL" id="MHLB01000061">
    <property type="protein sequence ID" value="OGZ00543.1"/>
    <property type="molecule type" value="Genomic_DNA"/>
</dbReference>
<dbReference type="AlphaFoldDB" id="A0A1G2CGM1"/>
<dbReference type="Gene3D" id="3.30.470.20">
    <property type="entry name" value="ATP-grasp fold, B domain"/>
    <property type="match status" value="1"/>
</dbReference>
<accession>A0A1G2CGM1</accession>
<dbReference type="PROSITE" id="PS50975">
    <property type="entry name" value="ATP_GRASP"/>
    <property type="match status" value="1"/>
</dbReference>
<dbReference type="InterPro" id="IPR011761">
    <property type="entry name" value="ATP-grasp"/>
</dbReference>
<evidence type="ECO:0000313" key="4">
    <source>
        <dbReference type="Proteomes" id="UP000178348"/>
    </source>
</evidence>
<comment type="caution">
    <text evidence="3">The sequence shown here is derived from an EMBL/GenBank/DDBJ whole genome shotgun (WGS) entry which is preliminary data.</text>
</comment>
<keyword evidence="1" id="KW-0067">ATP-binding</keyword>
<evidence type="ECO:0000256" key="1">
    <source>
        <dbReference type="PROSITE-ProRule" id="PRU00409"/>
    </source>
</evidence>
<evidence type="ECO:0000313" key="3">
    <source>
        <dbReference type="EMBL" id="OGZ00543.1"/>
    </source>
</evidence>
<dbReference type="GO" id="GO:0046872">
    <property type="term" value="F:metal ion binding"/>
    <property type="evidence" value="ECO:0007669"/>
    <property type="project" value="InterPro"/>
</dbReference>
<name>A0A1G2CGM1_9BACT</name>
<organism evidence="3 4">
    <name type="scientific">Candidatus Liptonbacteria bacterium RIFCSPLOWO2_01_FULL_53_13</name>
    <dbReference type="NCBI Taxonomy" id="1798651"/>
    <lineage>
        <taxon>Bacteria</taxon>
        <taxon>Candidatus Liptoniibacteriota</taxon>
    </lineage>
</organism>
<dbReference type="GO" id="GO:0005524">
    <property type="term" value="F:ATP binding"/>
    <property type="evidence" value="ECO:0007669"/>
    <property type="project" value="UniProtKB-UniRule"/>
</dbReference>
<dbReference type="SUPFAM" id="SSF56059">
    <property type="entry name" value="Glutathione synthetase ATP-binding domain-like"/>
    <property type="match status" value="1"/>
</dbReference>
<dbReference type="Gene3D" id="3.30.1490.20">
    <property type="entry name" value="ATP-grasp fold, A domain"/>
    <property type="match status" value="1"/>
</dbReference>
<reference evidence="3 4" key="1">
    <citation type="journal article" date="2016" name="Nat. Commun.">
        <title>Thousands of microbial genomes shed light on interconnected biogeochemical processes in an aquifer system.</title>
        <authorList>
            <person name="Anantharaman K."/>
            <person name="Brown C.T."/>
            <person name="Hug L.A."/>
            <person name="Sharon I."/>
            <person name="Castelle C.J."/>
            <person name="Probst A.J."/>
            <person name="Thomas B.C."/>
            <person name="Singh A."/>
            <person name="Wilkins M.J."/>
            <person name="Karaoz U."/>
            <person name="Brodie E.L."/>
            <person name="Williams K.H."/>
            <person name="Hubbard S.S."/>
            <person name="Banfield J.F."/>
        </authorList>
    </citation>
    <scope>NUCLEOTIDE SEQUENCE [LARGE SCALE GENOMIC DNA]</scope>
</reference>